<evidence type="ECO:0000256" key="1">
    <source>
        <dbReference type="SAM" id="MobiDB-lite"/>
    </source>
</evidence>
<evidence type="ECO:0000313" key="3">
    <source>
        <dbReference type="Proteomes" id="UP001218188"/>
    </source>
</evidence>
<gene>
    <name evidence="2" type="ORF">C8F04DRAFT_1194320</name>
</gene>
<name>A0AAD6S886_9AGAR</name>
<evidence type="ECO:0000313" key="2">
    <source>
        <dbReference type="EMBL" id="KAJ7022694.1"/>
    </source>
</evidence>
<feature type="region of interest" description="Disordered" evidence="1">
    <location>
        <begin position="776"/>
        <end position="824"/>
    </location>
</feature>
<proteinExistence type="predicted"/>
<accession>A0AAD6S886</accession>
<sequence length="824" mass="90713">MLQLVPSESNFNRWSAKDGSSRLPLWALCRSQRLAEENLSNGWLYHSPTPFGLTVGEICIKSLMSNRWPDPNPKVGFVVQIPYLNEATASSAQPPRPYSHFPAVPAGAIVPVPVGTTSARRTASALHSLPQHQGLVANASAPHRGPRHPYPEHVSQASASASNTAYGPSPTSTETLVSVLIWPFVASGGNAPAAFGTPTFKIRSELLLNYITAFDLHGLYFHHTVPSTDLVSAQDFTCKLYTHLSNANLQLTLAPGIANVSTIVPFNQQPFVVLEASRYREITTFKPCSTMNDNTFSLATFKKLNKRAPNPNPDQRYRLEPLFAICARFDHIRGAITHRLFAAQDLPPLGRDLAHPCLGLWILARLQYENVHLLPDIECMEDYCPRGDNAGEVTTLHPYPKSPSLTARQDTLPVNHLVVAGPPSALNNSRPATPPNGPSLIRQRSPTSQGDPAGARRVRPRPDQTPVPFTVVPLVQGTDVAFLSDVTRWENFVRLSTGDRAANPISIAGESIDAVAECLLRLILLIWERKDSMPETFTLPEKVSQVLQPFACPGPLRAMFRTAAKCLSTQHRFWKPLASSAFIVPNLGLIRDNPPAKRLTTFRAHGSFLALHCAVLGHGPLPISIWLLLALVLGKKAMLIPKNLLLYLDPAAYDVLAPWYDFHQHTPVPPASMPTHPLRLFMINVLDRQPSEIDNVRTKEEHEAWVVMAFAMVLLGDAAPFSHADFSSILRGFNLALGERGLVEVHSHIPNVCISSTLLSPKTSQTTPQLLWARGKRDETTMQRRFQAPRPPKQHPGSYGPAEREMRPPCGADSKCQEILAEPN</sequence>
<dbReference type="AlphaFoldDB" id="A0AAD6S886"/>
<organism evidence="2 3">
    <name type="scientific">Mycena alexandri</name>
    <dbReference type="NCBI Taxonomy" id="1745969"/>
    <lineage>
        <taxon>Eukaryota</taxon>
        <taxon>Fungi</taxon>
        <taxon>Dikarya</taxon>
        <taxon>Basidiomycota</taxon>
        <taxon>Agaricomycotina</taxon>
        <taxon>Agaricomycetes</taxon>
        <taxon>Agaricomycetidae</taxon>
        <taxon>Agaricales</taxon>
        <taxon>Marasmiineae</taxon>
        <taxon>Mycenaceae</taxon>
        <taxon>Mycena</taxon>
    </lineage>
</organism>
<dbReference type="Proteomes" id="UP001218188">
    <property type="component" value="Unassembled WGS sequence"/>
</dbReference>
<dbReference type="EMBL" id="JARJCM010000205">
    <property type="protein sequence ID" value="KAJ7022694.1"/>
    <property type="molecule type" value="Genomic_DNA"/>
</dbReference>
<comment type="caution">
    <text evidence="2">The sequence shown here is derived from an EMBL/GenBank/DDBJ whole genome shotgun (WGS) entry which is preliminary data.</text>
</comment>
<protein>
    <submittedName>
        <fullName evidence="2">Uncharacterized protein</fullName>
    </submittedName>
</protein>
<reference evidence="2" key="1">
    <citation type="submission" date="2023-03" db="EMBL/GenBank/DDBJ databases">
        <title>Massive genome expansion in bonnet fungi (Mycena s.s.) driven by repeated elements and novel gene families across ecological guilds.</title>
        <authorList>
            <consortium name="Lawrence Berkeley National Laboratory"/>
            <person name="Harder C.B."/>
            <person name="Miyauchi S."/>
            <person name="Viragh M."/>
            <person name="Kuo A."/>
            <person name="Thoen E."/>
            <person name="Andreopoulos B."/>
            <person name="Lu D."/>
            <person name="Skrede I."/>
            <person name="Drula E."/>
            <person name="Henrissat B."/>
            <person name="Morin E."/>
            <person name="Kohler A."/>
            <person name="Barry K."/>
            <person name="LaButti K."/>
            <person name="Morin E."/>
            <person name="Salamov A."/>
            <person name="Lipzen A."/>
            <person name="Mereny Z."/>
            <person name="Hegedus B."/>
            <person name="Baldrian P."/>
            <person name="Stursova M."/>
            <person name="Weitz H."/>
            <person name="Taylor A."/>
            <person name="Grigoriev I.V."/>
            <person name="Nagy L.G."/>
            <person name="Martin F."/>
            <person name="Kauserud H."/>
        </authorList>
    </citation>
    <scope>NUCLEOTIDE SEQUENCE</scope>
    <source>
        <strain evidence="2">CBHHK200</strain>
    </source>
</reference>
<feature type="region of interest" description="Disordered" evidence="1">
    <location>
        <begin position="418"/>
        <end position="465"/>
    </location>
</feature>
<keyword evidence="3" id="KW-1185">Reference proteome</keyword>